<dbReference type="AlphaFoldDB" id="A0A5J4TDI4"/>
<organism evidence="2 3">
    <name type="scientific">Streblomastix strix</name>
    <dbReference type="NCBI Taxonomy" id="222440"/>
    <lineage>
        <taxon>Eukaryota</taxon>
        <taxon>Metamonada</taxon>
        <taxon>Preaxostyla</taxon>
        <taxon>Oxymonadida</taxon>
        <taxon>Streblomastigidae</taxon>
        <taxon>Streblomastix</taxon>
    </lineage>
</organism>
<feature type="region of interest" description="Disordered" evidence="1">
    <location>
        <begin position="1"/>
        <end position="60"/>
    </location>
</feature>
<protein>
    <submittedName>
        <fullName evidence="2">Uncharacterized protein</fullName>
    </submittedName>
</protein>
<accession>A0A5J4TDI4</accession>
<dbReference type="Proteomes" id="UP000324800">
    <property type="component" value="Unassembled WGS sequence"/>
</dbReference>
<dbReference type="EMBL" id="SNRW01033224">
    <property type="protein sequence ID" value="KAA6356298.1"/>
    <property type="molecule type" value="Genomic_DNA"/>
</dbReference>
<sequence length="223" mass="24893">NSLKNAYTVSNLPHSPNNIQTPKDNSQVSKTESQPPKTEIQSPQVISSDPQIPSQTTQADSKINEQLPDDAQLKYAVPRTPKFIPKVSKTLSQASLVDSNVNKHTYRTQQIQKTTKTPYDGRNSLNINYQVSNLPHIPALQMDQQITSLSPVILDPPDQGVSLVAMKISNSQFVAIIKMKNLQPIQDNLAGQVQKIFYRIIISFQQQVILPNLADQELLVIMK</sequence>
<evidence type="ECO:0000313" key="2">
    <source>
        <dbReference type="EMBL" id="KAA6356298.1"/>
    </source>
</evidence>
<evidence type="ECO:0000313" key="3">
    <source>
        <dbReference type="Proteomes" id="UP000324800"/>
    </source>
</evidence>
<proteinExistence type="predicted"/>
<feature type="non-terminal residue" evidence="2">
    <location>
        <position position="1"/>
    </location>
</feature>
<evidence type="ECO:0000256" key="1">
    <source>
        <dbReference type="SAM" id="MobiDB-lite"/>
    </source>
</evidence>
<gene>
    <name evidence="2" type="ORF">EZS28_048175</name>
</gene>
<reference evidence="2 3" key="1">
    <citation type="submission" date="2019-03" db="EMBL/GenBank/DDBJ databases">
        <title>Single cell metagenomics reveals metabolic interactions within the superorganism composed of flagellate Streblomastix strix and complex community of Bacteroidetes bacteria on its surface.</title>
        <authorList>
            <person name="Treitli S.C."/>
            <person name="Kolisko M."/>
            <person name="Husnik F."/>
            <person name="Keeling P."/>
            <person name="Hampl V."/>
        </authorList>
    </citation>
    <scope>NUCLEOTIDE SEQUENCE [LARGE SCALE GENOMIC DNA]</scope>
    <source>
        <strain evidence="2">ST1C</strain>
    </source>
</reference>
<name>A0A5J4TDI4_9EUKA</name>
<comment type="caution">
    <text evidence="2">The sequence shown here is derived from an EMBL/GenBank/DDBJ whole genome shotgun (WGS) entry which is preliminary data.</text>
</comment>